<dbReference type="Pfam" id="PF07007">
    <property type="entry name" value="LprI"/>
    <property type="match status" value="1"/>
</dbReference>
<dbReference type="OrthoDB" id="7340239at2"/>
<feature type="domain" description="Lysozyme inhibitor LprI-like N-terminal" evidence="2">
    <location>
        <begin position="23"/>
        <end position="128"/>
    </location>
</feature>
<evidence type="ECO:0000256" key="1">
    <source>
        <dbReference type="SAM" id="SignalP"/>
    </source>
</evidence>
<evidence type="ECO:0000313" key="3">
    <source>
        <dbReference type="EMBL" id="RKF05623.1"/>
    </source>
</evidence>
<name>A0A3A8AII7_9HYPH</name>
<comment type="caution">
    <text evidence="3">The sequence shown here is derived from an EMBL/GenBank/DDBJ whole genome shotgun (WGS) entry which is preliminary data.</text>
</comment>
<evidence type="ECO:0000259" key="2">
    <source>
        <dbReference type="Pfam" id="PF07007"/>
    </source>
</evidence>
<organism evidence="3 4">
    <name type="scientific">Oceaniradius stylonematis</name>
    <dbReference type="NCBI Taxonomy" id="2184161"/>
    <lineage>
        <taxon>Bacteria</taxon>
        <taxon>Pseudomonadati</taxon>
        <taxon>Pseudomonadota</taxon>
        <taxon>Alphaproteobacteria</taxon>
        <taxon>Hyphomicrobiales</taxon>
        <taxon>Ahrensiaceae</taxon>
        <taxon>Oceaniradius</taxon>
    </lineage>
</organism>
<accession>A0A3A8AII7</accession>
<dbReference type="InterPro" id="IPR009739">
    <property type="entry name" value="LprI-like_N"/>
</dbReference>
<dbReference type="RefSeq" id="WP_109766254.1">
    <property type="nucleotide sequence ID" value="NZ_QFWV02000008.1"/>
</dbReference>
<keyword evidence="4" id="KW-1185">Reference proteome</keyword>
<keyword evidence="1" id="KW-0732">Signal</keyword>
<sequence length="135" mass="15264">MRLPVAVALCLAALPAAAQDWDCDKPADLPQQGMNWCAYQDWQRADRALNVAWPLVVEKAKALDEINREYHPEQANFHDNLLKAQRAWIDYRDGHCGAEGAQYTGGSIRPLIENSCKAQMTRMRTEELLLLLEEG</sequence>
<protein>
    <submittedName>
        <fullName evidence="3">DUF1311 domain-containing protein</fullName>
    </submittedName>
</protein>
<dbReference type="Proteomes" id="UP000246132">
    <property type="component" value="Unassembled WGS sequence"/>
</dbReference>
<feature type="signal peptide" evidence="1">
    <location>
        <begin position="1"/>
        <end position="18"/>
    </location>
</feature>
<dbReference type="AlphaFoldDB" id="A0A3A8AII7"/>
<dbReference type="Gene3D" id="1.20.1270.180">
    <property type="match status" value="1"/>
</dbReference>
<feature type="chain" id="PRO_5018616450" evidence="1">
    <location>
        <begin position="19"/>
        <end position="135"/>
    </location>
</feature>
<evidence type="ECO:0000313" key="4">
    <source>
        <dbReference type="Proteomes" id="UP000246132"/>
    </source>
</evidence>
<reference evidence="3 4" key="1">
    <citation type="journal article" date="2018" name="Int. J. Syst. Bacteriol.">
        <title>Oceaniradius stylonemae gen. nov., sp. nov., isolated from a red alga, Stylonema cornu-cervi.</title>
        <authorList>
            <person name="Jeong S."/>
        </authorList>
    </citation>
    <scope>NUCLEOTIDE SEQUENCE [LARGE SCALE GENOMIC DNA]</scope>
    <source>
        <strain evidence="3 4">StC1</strain>
    </source>
</reference>
<dbReference type="EMBL" id="QFWV02000008">
    <property type="protein sequence ID" value="RKF05623.1"/>
    <property type="molecule type" value="Genomic_DNA"/>
</dbReference>
<gene>
    <name evidence="3" type="ORF">DEM25_013465</name>
</gene>
<proteinExistence type="predicted"/>